<dbReference type="PANTHER" id="PTHR11777">
    <property type="entry name" value="ALANYL-TRNA SYNTHETASE"/>
    <property type="match status" value="1"/>
</dbReference>
<reference evidence="11 12" key="1">
    <citation type="submission" date="2017-09" db="EMBL/GenBank/DDBJ databases">
        <title>Depth-based differentiation of microbial function through sediment-hosted aquifers and enrichment of novel symbionts in the deep terrestrial subsurface.</title>
        <authorList>
            <person name="Probst A.J."/>
            <person name="Ladd B."/>
            <person name="Jarett J.K."/>
            <person name="Geller-Mcgrath D.E."/>
            <person name="Sieber C.M."/>
            <person name="Emerson J.B."/>
            <person name="Anantharaman K."/>
            <person name="Thomas B.C."/>
            <person name="Malmstrom R."/>
            <person name="Stieglmeier M."/>
            <person name="Klingl A."/>
            <person name="Woyke T."/>
            <person name="Ryan C.M."/>
            <person name="Banfield J.F."/>
        </authorList>
    </citation>
    <scope>NUCLEOTIDE SEQUENCE [LARGE SCALE GENOMIC DNA]</scope>
    <source>
        <strain evidence="11">CG10_big_fil_rev_8_21_14_0_10_48_11</strain>
    </source>
</reference>
<dbReference type="InterPro" id="IPR018162">
    <property type="entry name" value="Ala-tRNA-ligase_IIc_anticod-bd"/>
</dbReference>
<evidence type="ECO:0000256" key="3">
    <source>
        <dbReference type="ARBA" id="ARBA00022555"/>
    </source>
</evidence>
<feature type="domain" description="Alanyl-transfer RNA synthetases family profile" evidence="10">
    <location>
        <begin position="1"/>
        <end position="640"/>
    </location>
</feature>
<dbReference type="SMART" id="SM00863">
    <property type="entry name" value="tRNA_SAD"/>
    <property type="match status" value="1"/>
</dbReference>
<proteinExistence type="inferred from homology"/>
<dbReference type="AlphaFoldDB" id="A0A2M8LEE7"/>
<dbReference type="PRINTS" id="PR00980">
    <property type="entry name" value="TRNASYNTHALA"/>
</dbReference>
<dbReference type="SUPFAM" id="SSF55681">
    <property type="entry name" value="Class II aaRS and biotin synthetases"/>
    <property type="match status" value="1"/>
</dbReference>
<evidence type="ECO:0000313" key="12">
    <source>
        <dbReference type="Proteomes" id="UP000231152"/>
    </source>
</evidence>
<dbReference type="FunFam" id="3.30.980.10:FF:000004">
    <property type="entry name" value="Alanine--tRNA ligase, cytoplasmic"/>
    <property type="match status" value="1"/>
</dbReference>
<evidence type="ECO:0000256" key="6">
    <source>
        <dbReference type="ARBA" id="ARBA00022840"/>
    </source>
</evidence>
<evidence type="ECO:0000256" key="5">
    <source>
        <dbReference type="ARBA" id="ARBA00022741"/>
    </source>
</evidence>
<organism evidence="11 12">
    <name type="scientific">Candidatus Uhrbacteria bacterium CG10_big_fil_rev_8_21_14_0_10_48_11</name>
    <dbReference type="NCBI Taxonomy" id="1975037"/>
    <lineage>
        <taxon>Bacteria</taxon>
        <taxon>Candidatus Uhriibacteriota</taxon>
    </lineage>
</organism>
<dbReference type="GO" id="GO:0004813">
    <property type="term" value="F:alanine-tRNA ligase activity"/>
    <property type="evidence" value="ECO:0007669"/>
    <property type="project" value="UniProtKB-EC"/>
</dbReference>
<keyword evidence="4 11" id="KW-0436">Ligase</keyword>
<dbReference type="InterPro" id="IPR012947">
    <property type="entry name" value="tRNA_SAD"/>
</dbReference>
<dbReference type="Pfam" id="PF01411">
    <property type="entry name" value="tRNA-synt_2c"/>
    <property type="match status" value="1"/>
</dbReference>
<dbReference type="GO" id="GO:0006419">
    <property type="term" value="P:alanyl-tRNA aminoacylation"/>
    <property type="evidence" value="ECO:0007669"/>
    <property type="project" value="InterPro"/>
</dbReference>
<evidence type="ECO:0000256" key="9">
    <source>
        <dbReference type="ARBA" id="ARBA00023146"/>
    </source>
</evidence>
<dbReference type="GO" id="GO:0002161">
    <property type="term" value="F:aminoacyl-tRNA deacylase activity"/>
    <property type="evidence" value="ECO:0007669"/>
    <property type="project" value="TreeGrafter"/>
</dbReference>
<dbReference type="PROSITE" id="PS50860">
    <property type="entry name" value="AA_TRNA_LIGASE_II_ALA"/>
    <property type="match status" value="1"/>
</dbReference>
<evidence type="ECO:0000256" key="8">
    <source>
        <dbReference type="ARBA" id="ARBA00022917"/>
    </source>
</evidence>
<dbReference type="Gene3D" id="3.30.980.10">
    <property type="entry name" value="Threonyl-trna Synthetase, Chain A, domain 2"/>
    <property type="match status" value="1"/>
</dbReference>
<comment type="similarity">
    <text evidence="1">Belongs to the class-II aminoacyl-tRNA synthetase family.</text>
</comment>
<keyword evidence="6" id="KW-0067">ATP-binding</keyword>
<dbReference type="CDD" id="cd00673">
    <property type="entry name" value="AlaRS_core"/>
    <property type="match status" value="1"/>
</dbReference>
<name>A0A2M8LEE7_9BACT</name>
<dbReference type="GO" id="GO:0005737">
    <property type="term" value="C:cytoplasm"/>
    <property type="evidence" value="ECO:0007669"/>
    <property type="project" value="InterPro"/>
</dbReference>
<dbReference type="EMBL" id="PFET01000009">
    <property type="protein sequence ID" value="PJE75813.1"/>
    <property type="molecule type" value="Genomic_DNA"/>
</dbReference>
<dbReference type="EC" id="6.1.1.7" evidence="2"/>
<dbReference type="NCBIfam" id="NF002436">
    <property type="entry name" value="PRK01584.1"/>
    <property type="match status" value="1"/>
</dbReference>
<keyword evidence="5" id="KW-0547">Nucleotide-binding</keyword>
<dbReference type="InterPro" id="IPR018163">
    <property type="entry name" value="Thr/Ala-tRNA-synth_IIc_edit"/>
</dbReference>
<keyword evidence="9" id="KW-0030">Aminoacyl-tRNA synthetase</keyword>
<dbReference type="GO" id="GO:0005524">
    <property type="term" value="F:ATP binding"/>
    <property type="evidence" value="ECO:0007669"/>
    <property type="project" value="UniProtKB-KW"/>
</dbReference>
<dbReference type="SUPFAM" id="SSF55186">
    <property type="entry name" value="ThrRS/AlaRS common domain"/>
    <property type="match status" value="1"/>
</dbReference>
<dbReference type="GO" id="GO:0000049">
    <property type="term" value="F:tRNA binding"/>
    <property type="evidence" value="ECO:0007669"/>
    <property type="project" value="UniProtKB-KW"/>
</dbReference>
<evidence type="ECO:0000256" key="7">
    <source>
        <dbReference type="ARBA" id="ARBA00022884"/>
    </source>
</evidence>
<evidence type="ECO:0000256" key="4">
    <source>
        <dbReference type="ARBA" id="ARBA00022598"/>
    </source>
</evidence>
<keyword evidence="3" id="KW-0820">tRNA-binding</keyword>
<dbReference type="Pfam" id="PF07973">
    <property type="entry name" value="tRNA_SAD"/>
    <property type="match status" value="1"/>
</dbReference>
<evidence type="ECO:0000259" key="10">
    <source>
        <dbReference type="PROSITE" id="PS50860"/>
    </source>
</evidence>
<evidence type="ECO:0000256" key="2">
    <source>
        <dbReference type="ARBA" id="ARBA00013168"/>
    </source>
</evidence>
<comment type="caution">
    <text evidence="11">The sequence shown here is derived from an EMBL/GenBank/DDBJ whole genome shotgun (WGS) entry which is preliminary data.</text>
</comment>
<gene>
    <name evidence="11" type="ORF">COV04_02615</name>
</gene>
<dbReference type="Proteomes" id="UP000231152">
    <property type="component" value="Unassembled WGS sequence"/>
</dbReference>
<protein>
    <recommendedName>
        <fullName evidence="2">alanine--tRNA ligase</fullName>
        <ecNumber evidence="2">6.1.1.7</ecNumber>
    </recommendedName>
</protein>
<accession>A0A2M8LEE7</accession>
<sequence length="640" mass="72710">MTANEIRKKYLSYFADLEHRVIASGLLIPDNDPTTLFTGSGMQVLIPYLLGEQHPEGKRLADSQKCFRAEDMEEVGDNRHTTFFEMLGNWSLGDYFKAEQLPWCFVFLTEKLGIDPKHLYVTVFSGSEENSIPRDDESVALWKSLFKEKGIDAKDVVIGSIEEGSRNGMKGGRIFYYDASKNWWSRVGLPDKMPEGEPGGPDSEIFYEFTEIKHDPAYGAFCHPNCDCGRFMEIGNSVFMEYQRTKTGFDPLPQRNVDFGGGLERLTAAANNNPDVFSTVEGLHFTVQQIEQLSGQSYANCAPALKWSFRVIADHIRASVFLIGDGAEPSNKEQGYVVRRLLRRVVRHADMLAMEPNTLHRLVRPVVQAYEEVYPYLVKRQQLIAEAIGAEEQKFRQTLVRGERELRKIVNDTILTAGKRLTGRDLFTMYATYGFPVELSLEEVERVILPELGLENAENFFDREKILEEFKQEFEQHQLLSKGGEIKKFHGGLADDSWECTRLHTATHLLHESLRRVLGKHVFQKGSNITRDRLRFDFSHNEKVTSEQLEAIEREVNGAVEADLPVSWKEMTFAEAEKLGALGLFEDRYGEKVKVYTVGDFSKEVCGGPHVAHTAQVGKVKIKKEEAVSRGIRRIRATVS</sequence>
<dbReference type="InterPro" id="IPR050058">
    <property type="entry name" value="Ala-tRNA_ligase"/>
</dbReference>
<dbReference type="InterPro" id="IPR045864">
    <property type="entry name" value="aa-tRNA-synth_II/BPL/LPL"/>
</dbReference>
<dbReference type="InterPro" id="IPR002318">
    <property type="entry name" value="Ala-tRNA-lgiase_IIc"/>
</dbReference>
<dbReference type="SUPFAM" id="SSF101353">
    <property type="entry name" value="Putative anticodon-binding domain of alanyl-tRNA synthetase (AlaRS)"/>
    <property type="match status" value="1"/>
</dbReference>
<evidence type="ECO:0000256" key="1">
    <source>
        <dbReference type="ARBA" id="ARBA00008226"/>
    </source>
</evidence>
<evidence type="ECO:0000313" key="11">
    <source>
        <dbReference type="EMBL" id="PJE75813.1"/>
    </source>
</evidence>
<keyword evidence="7" id="KW-0694">RNA-binding</keyword>
<dbReference type="PANTHER" id="PTHR11777:SF9">
    <property type="entry name" value="ALANINE--TRNA LIGASE, CYTOPLASMIC"/>
    <property type="match status" value="1"/>
</dbReference>
<dbReference type="InterPro" id="IPR018164">
    <property type="entry name" value="Ala-tRNA-synth_IIc_N"/>
</dbReference>
<dbReference type="Gene3D" id="3.30.930.10">
    <property type="entry name" value="Bira Bifunctional Protein, Domain 2"/>
    <property type="match status" value="1"/>
</dbReference>
<keyword evidence="8" id="KW-0648">Protein biosynthesis</keyword>
<dbReference type="Gene3D" id="3.30.54.20">
    <property type="match status" value="1"/>
</dbReference>
<dbReference type="InterPro" id="IPR018165">
    <property type="entry name" value="Ala-tRNA-synth_IIc_core"/>
</dbReference>